<keyword evidence="2" id="KW-0805">Transcription regulation</keyword>
<dbReference type="FunFam" id="1.10.10.10:FF:000001">
    <property type="entry name" value="LysR family transcriptional regulator"/>
    <property type="match status" value="1"/>
</dbReference>
<evidence type="ECO:0000256" key="3">
    <source>
        <dbReference type="ARBA" id="ARBA00023125"/>
    </source>
</evidence>
<evidence type="ECO:0000259" key="5">
    <source>
        <dbReference type="PROSITE" id="PS50931"/>
    </source>
</evidence>
<evidence type="ECO:0000256" key="4">
    <source>
        <dbReference type="ARBA" id="ARBA00023163"/>
    </source>
</evidence>
<dbReference type="SUPFAM" id="SSF53850">
    <property type="entry name" value="Periplasmic binding protein-like II"/>
    <property type="match status" value="1"/>
</dbReference>
<comment type="similarity">
    <text evidence="1">Belongs to the LysR transcriptional regulatory family.</text>
</comment>
<dbReference type="RefSeq" id="WP_236986994.1">
    <property type="nucleotide sequence ID" value="NZ_AP023086.1"/>
</dbReference>
<name>A0AAN1WH63_9GAMM</name>
<dbReference type="PRINTS" id="PR00039">
    <property type="entry name" value="HTHLYSR"/>
</dbReference>
<dbReference type="InterPro" id="IPR036388">
    <property type="entry name" value="WH-like_DNA-bd_sf"/>
</dbReference>
<feature type="domain" description="HTH lysR-type" evidence="5">
    <location>
        <begin position="10"/>
        <end position="59"/>
    </location>
</feature>
<dbReference type="InterPro" id="IPR036390">
    <property type="entry name" value="WH_DNA-bd_sf"/>
</dbReference>
<keyword evidence="3" id="KW-0238">DNA-binding</keyword>
<dbReference type="Gene3D" id="1.10.10.10">
    <property type="entry name" value="Winged helix-like DNA-binding domain superfamily/Winged helix DNA-binding domain"/>
    <property type="match status" value="1"/>
</dbReference>
<dbReference type="PANTHER" id="PTHR30537:SF10">
    <property type="entry name" value="TRANSCRIPTIONAL REGULATOR-RELATED"/>
    <property type="match status" value="1"/>
</dbReference>
<gene>
    <name evidence="6" type="ORF">MARGE09_P1728</name>
</gene>
<evidence type="ECO:0000256" key="1">
    <source>
        <dbReference type="ARBA" id="ARBA00009437"/>
    </source>
</evidence>
<dbReference type="InterPro" id="IPR005119">
    <property type="entry name" value="LysR_subst-bd"/>
</dbReference>
<sequence length="295" mass="33490">MSRWEGIEEFVAVVDYGTFSAAARALGVSKSHISQQVSRLEGRLGSRLLHRTTRKTSLTETGLIFYRQCQQVMEDLEAAERSVSQAQQLVKGQLKICSPHWLGEVLLIPAIAEFMRIHPELEVRLEISSRKVDLIDGDFDVAIQVGVRNDVNVVNQKLAATRFFVVASPDYLQNRPAIKSPQDIHLHQTLLFEDRGFSKPWKLINPTNQRDESLRVKSHWRSNSGHALRAAAKQGLGLAYLPDYYLVDDVESGQLVVLIPEWTTLIRHIVAIYQHKENVSTKIKLFTEFLKGYFG</sequence>
<dbReference type="GO" id="GO:0006351">
    <property type="term" value="P:DNA-templated transcription"/>
    <property type="evidence" value="ECO:0007669"/>
    <property type="project" value="TreeGrafter"/>
</dbReference>
<accession>A0AAN1WH63</accession>
<dbReference type="KEGG" id="marq:MARGE09_P1728"/>
<keyword evidence="4" id="KW-0804">Transcription</keyword>
<keyword evidence="7" id="KW-1185">Reference proteome</keyword>
<dbReference type="PANTHER" id="PTHR30537">
    <property type="entry name" value="HTH-TYPE TRANSCRIPTIONAL REGULATOR"/>
    <property type="match status" value="1"/>
</dbReference>
<dbReference type="PROSITE" id="PS50931">
    <property type="entry name" value="HTH_LYSR"/>
    <property type="match status" value="1"/>
</dbReference>
<dbReference type="Gene3D" id="3.40.190.290">
    <property type="match status" value="1"/>
</dbReference>
<dbReference type="AlphaFoldDB" id="A0AAN1WH63"/>
<proteinExistence type="inferred from homology"/>
<dbReference type="CDD" id="cd08422">
    <property type="entry name" value="PBP2_CrgA_like"/>
    <property type="match status" value="1"/>
</dbReference>
<protein>
    <recommendedName>
        <fullName evidence="5">HTH lysR-type domain-containing protein</fullName>
    </recommendedName>
</protein>
<dbReference type="Pfam" id="PF03466">
    <property type="entry name" value="LysR_substrate"/>
    <property type="match status" value="1"/>
</dbReference>
<dbReference type="GO" id="GO:0003700">
    <property type="term" value="F:DNA-binding transcription factor activity"/>
    <property type="evidence" value="ECO:0007669"/>
    <property type="project" value="InterPro"/>
</dbReference>
<reference evidence="6 7" key="1">
    <citation type="journal article" date="2022" name="IScience">
        <title>An ultrasensitive nanofiber-based assay for enzymatic hydrolysis and deep-sea microbial degradation of cellulose.</title>
        <authorList>
            <person name="Tsudome M."/>
            <person name="Tachioka M."/>
            <person name="Miyazaki M."/>
            <person name="Uchimura K."/>
            <person name="Tsuda M."/>
            <person name="Takaki Y."/>
            <person name="Deguchi S."/>
        </authorList>
    </citation>
    <scope>NUCLEOTIDE SEQUENCE [LARGE SCALE GENOMIC DNA]</scope>
    <source>
        <strain evidence="6 7">GE09</strain>
    </source>
</reference>
<organism evidence="6 7">
    <name type="scientific">Marinagarivorans cellulosilyticus</name>
    <dbReference type="NCBI Taxonomy" id="2721545"/>
    <lineage>
        <taxon>Bacteria</taxon>
        <taxon>Pseudomonadati</taxon>
        <taxon>Pseudomonadota</taxon>
        <taxon>Gammaproteobacteria</taxon>
        <taxon>Cellvibrionales</taxon>
        <taxon>Cellvibrionaceae</taxon>
        <taxon>Marinagarivorans</taxon>
    </lineage>
</organism>
<dbReference type="Pfam" id="PF00126">
    <property type="entry name" value="HTH_1"/>
    <property type="match status" value="1"/>
</dbReference>
<dbReference type="GO" id="GO:0043565">
    <property type="term" value="F:sequence-specific DNA binding"/>
    <property type="evidence" value="ECO:0007669"/>
    <property type="project" value="TreeGrafter"/>
</dbReference>
<dbReference type="InterPro" id="IPR000847">
    <property type="entry name" value="LysR_HTH_N"/>
</dbReference>
<evidence type="ECO:0000313" key="6">
    <source>
        <dbReference type="EMBL" id="BCD97527.1"/>
    </source>
</evidence>
<dbReference type="EMBL" id="AP023086">
    <property type="protein sequence ID" value="BCD97527.1"/>
    <property type="molecule type" value="Genomic_DNA"/>
</dbReference>
<evidence type="ECO:0000313" key="7">
    <source>
        <dbReference type="Proteomes" id="UP001320119"/>
    </source>
</evidence>
<dbReference type="SUPFAM" id="SSF46785">
    <property type="entry name" value="Winged helix' DNA-binding domain"/>
    <property type="match status" value="1"/>
</dbReference>
<evidence type="ECO:0000256" key="2">
    <source>
        <dbReference type="ARBA" id="ARBA00023015"/>
    </source>
</evidence>
<dbReference type="Proteomes" id="UP001320119">
    <property type="component" value="Chromosome"/>
</dbReference>
<dbReference type="InterPro" id="IPR058163">
    <property type="entry name" value="LysR-type_TF_proteobact-type"/>
</dbReference>